<dbReference type="SUPFAM" id="SSF55821">
    <property type="entry name" value="YrdC/RibB"/>
    <property type="match status" value="1"/>
</dbReference>
<evidence type="ECO:0000256" key="6">
    <source>
        <dbReference type="ARBA" id="ARBA00048366"/>
    </source>
</evidence>
<protein>
    <recommendedName>
        <fullName evidence="3">L-threonylcarbamoyladenylate synthase</fullName>
        <ecNumber evidence="3">2.7.7.87</ecNumber>
    </recommendedName>
</protein>
<comment type="catalytic activity">
    <reaction evidence="6">
        <text>L-threonine + hydrogencarbonate + ATP = L-threonylcarbamoyladenylate + diphosphate + H2O</text>
        <dbReference type="Rhea" id="RHEA:36407"/>
        <dbReference type="ChEBI" id="CHEBI:15377"/>
        <dbReference type="ChEBI" id="CHEBI:17544"/>
        <dbReference type="ChEBI" id="CHEBI:30616"/>
        <dbReference type="ChEBI" id="CHEBI:33019"/>
        <dbReference type="ChEBI" id="CHEBI:57926"/>
        <dbReference type="ChEBI" id="CHEBI:73682"/>
        <dbReference type="EC" id="2.7.7.87"/>
    </reaction>
</comment>
<dbReference type="EMBL" id="MHNK01000007">
    <property type="protein sequence ID" value="OGZ44188.1"/>
    <property type="molecule type" value="Genomic_DNA"/>
</dbReference>
<accession>A0A1G2G321</accession>
<reference evidence="8 9" key="1">
    <citation type="journal article" date="2016" name="Nat. Commun.">
        <title>Thousands of microbial genomes shed light on interconnected biogeochemical processes in an aquifer system.</title>
        <authorList>
            <person name="Anantharaman K."/>
            <person name="Brown C.T."/>
            <person name="Hug L.A."/>
            <person name="Sharon I."/>
            <person name="Castelle C.J."/>
            <person name="Probst A.J."/>
            <person name="Thomas B.C."/>
            <person name="Singh A."/>
            <person name="Wilkins M.J."/>
            <person name="Karaoz U."/>
            <person name="Brodie E.L."/>
            <person name="Williams K.H."/>
            <person name="Hubbard S.S."/>
            <person name="Banfield J.F."/>
        </authorList>
    </citation>
    <scope>NUCLEOTIDE SEQUENCE [LARGE SCALE GENOMIC DNA]</scope>
</reference>
<evidence type="ECO:0000313" key="9">
    <source>
        <dbReference type="Proteomes" id="UP000177480"/>
    </source>
</evidence>
<dbReference type="NCBIfam" id="TIGR00057">
    <property type="entry name" value="L-threonylcarbamoyladenylate synthase"/>
    <property type="match status" value="1"/>
</dbReference>
<comment type="caution">
    <text evidence="8">The sequence shown here is derived from an EMBL/GenBank/DDBJ whole genome shotgun (WGS) entry which is preliminary data.</text>
</comment>
<evidence type="ECO:0000256" key="2">
    <source>
        <dbReference type="ARBA" id="ARBA00007663"/>
    </source>
</evidence>
<dbReference type="InterPro" id="IPR050156">
    <property type="entry name" value="TC-AMP_synthase_SUA5"/>
</dbReference>
<evidence type="ECO:0000256" key="1">
    <source>
        <dbReference type="ARBA" id="ARBA00004496"/>
    </source>
</evidence>
<dbReference type="GO" id="GO:0061710">
    <property type="term" value="F:L-threonylcarbamoyladenylate synthase"/>
    <property type="evidence" value="ECO:0007669"/>
    <property type="project" value="UniProtKB-EC"/>
</dbReference>
<evidence type="ECO:0000259" key="7">
    <source>
        <dbReference type="PROSITE" id="PS51163"/>
    </source>
</evidence>
<dbReference type="GO" id="GO:0003725">
    <property type="term" value="F:double-stranded RNA binding"/>
    <property type="evidence" value="ECO:0007669"/>
    <property type="project" value="InterPro"/>
</dbReference>
<dbReference type="AlphaFoldDB" id="A0A1G2G321"/>
<evidence type="ECO:0000256" key="5">
    <source>
        <dbReference type="ARBA" id="ARBA00022679"/>
    </source>
</evidence>
<evidence type="ECO:0000256" key="3">
    <source>
        <dbReference type="ARBA" id="ARBA00012584"/>
    </source>
</evidence>
<evidence type="ECO:0000313" key="8">
    <source>
        <dbReference type="EMBL" id="OGZ44188.1"/>
    </source>
</evidence>
<dbReference type="PROSITE" id="PS51163">
    <property type="entry name" value="YRDC"/>
    <property type="match status" value="1"/>
</dbReference>
<dbReference type="Proteomes" id="UP000177480">
    <property type="component" value="Unassembled WGS sequence"/>
</dbReference>
<dbReference type="PANTHER" id="PTHR17490:SF10">
    <property type="entry name" value="THREONYLCARBAMOYL-AMP SYNTHASE"/>
    <property type="match status" value="1"/>
</dbReference>
<proteinExistence type="inferred from homology"/>
<sequence length="212" mass="22720">MRIVPLGTDHGVGATLEAVRSLKLGEVVVIPTDTAYGLAADAMNEKAVQKVFSIKMRGADHALPVFVSDFEMLDKVAVASHELKEYIQKCGSITAVLPARGWVPLSLRGGKLSIGVRVSTYPFVERLIKAFGGPITATSANISGRGPYNKIHDVIDEFEGGIEPDVIIDAGNLPQNPVSAVIDFTKKPPMILRTGMLPKEVLMDLLGSQISE</sequence>
<evidence type="ECO:0000256" key="4">
    <source>
        <dbReference type="ARBA" id="ARBA00022490"/>
    </source>
</evidence>
<feature type="domain" description="YrdC-like" evidence="7">
    <location>
        <begin position="12"/>
        <end position="197"/>
    </location>
</feature>
<comment type="subcellular location">
    <subcellularLocation>
        <location evidence="1">Cytoplasm</location>
    </subcellularLocation>
</comment>
<organism evidence="8 9">
    <name type="scientific">Candidatus Ryanbacteria bacterium RIFCSPHIGHO2_01_FULL_45_22</name>
    <dbReference type="NCBI Taxonomy" id="1802114"/>
    <lineage>
        <taxon>Bacteria</taxon>
        <taxon>Candidatus Ryaniibacteriota</taxon>
    </lineage>
</organism>
<dbReference type="Pfam" id="PF01300">
    <property type="entry name" value="Sua5_yciO_yrdC"/>
    <property type="match status" value="1"/>
</dbReference>
<dbReference type="STRING" id="1802114.A2719_02395"/>
<dbReference type="EC" id="2.7.7.87" evidence="3"/>
<comment type="similarity">
    <text evidence="2">Belongs to the SUA5 family.</text>
</comment>
<dbReference type="InterPro" id="IPR017945">
    <property type="entry name" value="DHBP_synth_RibB-like_a/b_dom"/>
</dbReference>
<dbReference type="InterPro" id="IPR006070">
    <property type="entry name" value="Sua5-like_dom"/>
</dbReference>
<keyword evidence="4" id="KW-0963">Cytoplasm</keyword>
<dbReference type="Gene3D" id="3.90.870.10">
    <property type="entry name" value="DHBP synthase"/>
    <property type="match status" value="1"/>
</dbReference>
<dbReference type="GO" id="GO:0006450">
    <property type="term" value="P:regulation of translational fidelity"/>
    <property type="evidence" value="ECO:0007669"/>
    <property type="project" value="TreeGrafter"/>
</dbReference>
<gene>
    <name evidence="8" type="ORF">A2719_02395</name>
</gene>
<keyword evidence="5" id="KW-0808">Transferase</keyword>
<dbReference type="GO" id="GO:0000049">
    <property type="term" value="F:tRNA binding"/>
    <property type="evidence" value="ECO:0007669"/>
    <property type="project" value="TreeGrafter"/>
</dbReference>
<dbReference type="GO" id="GO:0005737">
    <property type="term" value="C:cytoplasm"/>
    <property type="evidence" value="ECO:0007669"/>
    <property type="project" value="UniProtKB-SubCell"/>
</dbReference>
<name>A0A1G2G321_9BACT</name>
<dbReference type="PANTHER" id="PTHR17490">
    <property type="entry name" value="SUA5"/>
    <property type="match status" value="1"/>
</dbReference>